<name>A0A0C4DLU5_MAGP6</name>
<evidence type="ECO:0000313" key="3">
    <source>
        <dbReference type="EnsemblFungi" id="MAPG_00741T0"/>
    </source>
</evidence>
<dbReference type="VEuPathDB" id="FungiDB:MAPG_00741"/>
<proteinExistence type="predicted"/>
<dbReference type="PANTHER" id="PTHR38436">
    <property type="entry name" value="POLYKETIDE CYCLASE SNOAL-LIKE DOMAIN"/>
    <property type="match status" value="1"/>
</dbReference>
<evidence type="ECO:0000313" key="4">
    <source>
        <dbReference type="Proteomes" id="UP000011715"/>
    </source>
</evidence>
<dbReference type="PANTHER" id="PTHR38436:SF3">
    <property type="entry name" value="CARBOXYMETHYLENEBUTENOLIDASE-RELATED"/>
    <property type="match status" value="1"/>
</dbReference>
<dbReference type="AlphaFoldDB" id="A0A0C4DLU5"/>
<dbReference type="OrthoDB" id="5440at2759"/>
<organism evidence="3 4">
    <name type="scientific">Magnaporthiopsis poae (strain ATCC 64411 / 73-15)</name>
    <name type="common">Kentucky bluegrass fungus</name>
    <name type="synonym">Magnaporthe poae</name>
    <dbReference type="NCBI Taxonomy" id="644358"/>
    <lineage>
        <taxon>Eukaryota</taxon>
        <taxon>Fungi</taxon>
        <taxon>Dikarya</taxon>
        <taxon>Ascomycota</taxon>
        <taxon>Pezizomycotina</taxon>
        <taxon>Sordariomycetes</taxon>
        <taxon>Sordariomycetidae</taxon>
        <taxon>Magnaporthales</taxon>
        <taxon>Magnaporthaceae</taxon>
        <taxon>Magnaporthiopsis</taxon>
    </lineage>
</organism>
<dbReference type="STRING" id="644358.A0A0C4DLU5"/>
<dbReference type="EMBL" id="GL876966">
    <property type="protein sequence ID" value="KLU81656.1"/>
    <property type="molecule type" value="Genomic_DNA"/>
</dbReference>
<protein>
    <recommendedName>
        <fullName evidence="5">Carboxymethylenebutenolidase</fullName>
    </recommendedName>
</protein>
<keyword evidence="4" id="KW-1185">Reference proteome</keyword>
<accession>A0A0C4DLU5</accession>
<reference evidence="4" key="1">
    <citation type="submission" date="2010-05" db="EMBL/GenBank/DDBJ databases">
        <title>The genome sequence of Magnaporthe poae strain ATCC 64411.</title>
        <authorList>
            <person name="Ma L.-J."/>
            <person name="Dead R."/>
            <person name="Young S."/>
            <person name="Zeng Q."/>
            <person name="Koehrsen M."/>
            <person name="Alvarado L."/>
            <person name="Berlin A."/>
            <person name="Chapman S.B."/>
            <person name="Chen Z."/>
            <person name="Freedman E."/>
            <person name="Gellesch M."/>
            <person name="Goldberg J."/>
            <person name="Griggs A."/>
            <person name="Gujja S."/>
            <person name="Heilman E.R."/>
            <person name="Heiman D."/>
            <person name="Hepburn T."/>
            <person name="Howarth C."/>
            <person name="Jen D."/>
            <person name="Larson L."/>
            <person name="Mehta T."/>
            <person name="Neiman D."/>
            <person name="Pearson M."/>
            <person name="Roberts A."/>
            <person name="Saif S."/>
            <person name="Shea T."/>
            <person name="Shenoy N."/>
            <person name="Sisk P."/>
            <person name="Stolte C."/>
            <person name="Sykes S."/>
            <person name="Walk T."/>
            <person name="White J."/>
            <person name="Yandava C."/>
            <person name="Haas B."/>
            <person name="Nusbaum C."/>
            <person name="Birren B."/>
        </authorList>
    </citation>
    <scope>NUCLEOTIDE SEQUENCE [LARGE SCALE GENOMIC DNA]</scope>
    <source>
        <strain evidence="4">ATCC 64411 / 73-15</strain>
    </source>
</reference>
<dbReference type="InterPro" id="IPR009959">
    <property type="entry name" value="Cyclase_SnoaL-like"/>
</dbReference>
<sequence>MTADETPVALPSAPLQSIAPNILLQPPLSRRATTLLNPPPSASSGPRKGSAVAQITLRGDDAADATSPDAFHADLRTALDALAALDECEKNGEGGRGRYGVITYVPLPSPPVPAAATSDVVAFVNYSVAPVDSSPGEPSTPILWHAAGDVAKLGTASQHGATTVHAYREALSGFVLPAHANYRGSSATVAHTRTLTFLRPLVGGPFFDLEAIWDEHCFYEFGDRAVAKTMGTMVAEPYVNHIPTITGGIGRDRLTTFYRNHFIHSNPDDTALELVSRTVGVDRVIDEFIFKLTHDRTVDWLVPGIPPTGKPLEIPFTSVVNIRGDRLYHEHISWDQATVLRQLGLLPEYLPFPYQIDGKDPAPGKKFEYRVPVGGVETVRKLADENSVESNEMFSYTFREVDA</sequence>
<dbReference type="Proteomes" id="UP000011715">
    <property type="component" value="Unassembled WGS sequence"/>
</dbReference>
<reference evidence="3" key="5">
    <citation type="submission" date="2015-06" db="UniProtKB">
        <authorList>
            <consortium name="EnsemblFungi"/>
        </authorList>
    </citation>
    <scope>IDENTIFICATION</scope>
    <source>
        <strain evidence="3">ATCC 64411</strain>
    </source>
</reference>
<dbReference type="eggNOG" id="ENOG502QWD6">
    <property type="taxonomic scope" value="Eukaryota"/>
</dbReference>
<dbReference type="EMBL" id="ADBL01000170">
    <property type="status" value="NOT_ANNOTATED_CDS"/>
    <property type="molecule type" value="Genomic_DNA"/>
</dbReference>
<evidence type="ECO:0008006" key="5">
    <source>
        <dbReference type="Google" id="ProtNLM"/>
    </source>
</evidence>
<evidence type="ECO:0000256" key="1">
    <source>
        <dbReference type="SAM" id="MobiDB-lite"/>
    </source>
</evidence>
<gene>
    <name evidence="2" type="ORF">MAPG_00741</name>
</gene>
<reference evidence="3" key="4">
    <citation type="journal article" date="2015" name="G3 (Bethesda)">
        <title>Genome sequences of three phytopathogenic species of the Magnaporthaceae family of fungi.</title>
        <authorList>
            <person name="Okagaki L.H."/>
            <person name="Nunes C.C."/>
            <person name="Sailsbery J."/>
            <person name="Clay B."/>
            <person name="Brown D."/>
            <person name="John T."/>
            <person name="Oh Y."/>
            <person name="Young N."/>
            <person name="Fitzgerald M."/>
            <person name="Haas B.J."/>
            <person name="Zeng Q."/>
            <person name="Young S."/>
            <person name="Adiconis X."/>
            <person name="Fan L."/>
            <person name="Levin J.Z."/>
            <person name="Mitchell T.K."/>
            <person name="Okubara P.A."/>
            <person name="Farman M.L."/>
            <person name="Kohn L.M."/>
            <person name="Birren B."/>
            <person name="Ma L.-J."/>
            <person name="Dean R.A."/>
        </authorList>
    </citation>
    <scope>NUCLEOTIDE SEQUENCE</scope>
    <source>
        <strain evidence="3">ATCC 64411 / 73-15</strain>
    </source>
</reference>
<evidence type="ECO:0000313" key="2">
    <source>
        <dbReference type="EMBL" id="KLU81656.1"/>
    </source>
</evidence>
<reference evidence="2" key="3">
    <citation type="submission" date="2011-03" db="EMBL/GenBank/DDBJ databases">
        <title>Annotation of Magnaporthe poae ATCC 64411.</title>
        <authorList>
            <person name="Ma L.-J."/>
            <person name="Dead R."/>
            <person name="Young S.K."/>
            <person name="Zeng Q."/>
            <person name="Gargeya S."/>
            <person name="Fitzgerald M."/>
            <person name="Haas B."/>
            <person name="Abouelleil A."/>
            <person name="Alvarado L."/>
            <person name="Arachchi H.M."/>
            <person name="Berlin A."/>
            <person name="Brown A."/>
            <person name="Chapman S.B."/>
            <person name="Chen Z."/>
            <person name="Dunbar C."/>
            <person name="Freedman E."/>
            <person name="Gearin G."/>
            <person name="Gellesch M."/>
            <person name="Goldberg J."/>
            <person name="Griggs A."/>
            <person name="Gujja S."/>
            <person name="Heiman D."/>
            <person name="Howarth C."/>
            <person name="Larson L."/>
            <person name="Lui A."/>
            <person name="MacDonald P.J.P."/>
            <person name="Mehta T."/>
            <person name="Montmayeur A."/>
            <person name="Murphy C."/>
            <person name="Neiman D."/>
            <person name="Pearson M."/>
            <person name="Priest M."/>
            <person name="Roberts A."/>
            <person name="Saif S."/>
            <person name="Shea T."/>
            <person name="Shenoy N."/>
            <person name="Sisk P."/>
            <person name="Stolte C."/>
            <person name="Sykes S."/>
            <person name="Yandava C."/>
            <person name="Wortman J."/>
            <person name="Nusbaum C."/>
            <person name="Birren B."/>
        </authorList>
    </citation>
    <scope>NUCLEOTIDE SEQUENCE</scope>
    <source>
        <strain evidence="2">ATCC 64411</strain>
    </source>
</reference>
<dbReference type="InterPro" id="IPR032710">
    <property type="entry name" value="NTF2-like_dom_sf"/>
</dbReference>
<dbReference type="EMBL" id="ADBL01000169">
    <property type="status" value="NOT_ANNOTATED_CDS"/>
    <property type="molecule type" value="Genomic_DNA"/>
</dbReference>
<dbReference type="Gene3D" id="3.10.450.50">
    <property type="match status" value="1"/>
</dbReference>
<feature type="region of interest" description="Disordered" evidence="1">
    <location>
        <begin position="31"/>
        <end position="51"/>
    </location>
</feature>
<dbReference type="SUPFAM" id="SSF54427">
    <property type="entry name" value="NTF2-like"/>
    <property type="match status" value="1"/>
</dbReference>
<reference evidence="2" key="2">
    <citation type="submission" date="2010-05" db="EMBL/GenBank/DDBJ databases">
        <title>The Genome Sequence of Magnaporthe poae strain ATCC 64411.</title>
        <authorList>
            <consortium name="The Broad Institute Genome Sequencing Platform"/>
            <consortium name="Broad Institute Genome Sequencing Center for Infectious Disease"/>
            <person name="Ma L.-J."/>
            <person name="Dead R."/>
            <person name="Young S."/>
            <person name="Zeng Q."/>
            <person name="Koehrsen M."/>
            <person name="Alvarado L."/>
            <person name="Berlin A."/>
            <person name="Chapman S.B."/>
            <person name="Chen Z."/>
            <person name="Freedman E."/>
            <person name="Gellesch M."/>
            <person name="Goldberg J."/>
            <person name="Griggs A."/>
            <person name="Gujja S."/>
            <person name="Heilman E.R."/>
            <person name="Heiman D."/>
            <person name="Hepburn T."/>
            <person name="Howarth C."/>
            <person name="Jen D."/>
            <person name="Larson L."/>
            <person name="Mehta T."/>
            <person name="Neiman D."/>
            <person name="Pearson M."/>
            <person name="Roberts A."/>
            <person name="Saif S."/>
            <person name="Shea T."/>
            <person name="Shenoy N."/>
            <person name="Sisk P."/>
            <person name="Stolte C."/>
            <person name="Sykes S."/>
            <person name="Walk T."/>
            <person name="White J."/>
            <person name="Yandava C."/>
            <person name="Haas B."/>
            <person name="Nusbaum C."/>
            <person name="Birren B."/>
        </authorList>
    </citation>
    <scope>NUCLEOTIDE SEQUENCE</scope>
    <source>
        <strain evidence="2">ATCC 64411</strain>
    </source>
</reference>
<dbReference type="EnsemblFungi" id="MAPG_00741T0">
    <property type="protein sequence ID" value="MAPG_00741T0"/>
    <property type="gene ID" value="MAPG_00741"/>
</dbReference>
<dbReference type="GO" id="GO:0030638">
    <property type="term" value="P:polyketide metabolic process"/>
    <property type="evidence" value="ECO:0007669"/>
    <property type="project" value="InterPro"/>
</dbReference>